<dbReference type="GeneID" id="98127665"/>
<accession>A0ABR4D4C0</accession>
<dbReference type="Gene3D" id="3.90.190.10">
    <property type="entry name" value="Protein tyrosine phosphatase superfamily"/>
    <property type="match status" value="1"/>
</dbReference>
<comment type="caution">
    <text evidence="6">The sequence shown here is derived from an EMBL/GenBank/DDBJ whole genome shotgun (WGS) entry which is preliminary data.</text>
</comment>
<feature type="domain" description="Tyrosine specific protein phosphatases" evidence="5">
    <location>
        <begin position="621"/>
        <end position="689"/>
    </location>
</feature>
<dbReference type="PROSITE" id="PS50056">
    <property type="entry name" value="TYR_PHOSPHATASE_2"/>
    <property type="match status" value="1"/>
</dbReference>
<dbReference type="EMBL" id="JAZGUE010000006">
    <property type="protein sequence ID" value="KAL2265222.1"/>
    <property type="molecule type" value="Genomic_DNA"/>
</dbReference>
<feature type="domain" description="Tyrosine-protein phosphatase" evidence="4">
    <location>
        <begin position="553"/>
        <end position="702"/>
    </location>
</feature>
<evidence type="ECO:0000313" key="7">
    <source>
        <dbReference type="Proteomes" id="UP001600064"/>
    </source>
</evidence>
<proteinExistence type="predicted"/>
<keyword evidence="2" id="KW-0904">Protein phosphatase</keyword>
<protein>
    <recommendedName>
        <fullName evidence="8">Protein-tyrosine-phosphatase</fullName>
    </recommendedName>
</protein>
<evidence type="ECO:0000313" key="6">
    <source>
        <dbReference type="EMBL" id="KAL2265222.1"/>
    </source>
</evidence>
<dbReference type="InterPro" id="IPR020422">
    <property type="entry name" value="TYR_PHOSPHATASE_DUAL_dom"/>
</dbReference>
<dbReference type="InterPro" id="IPR000387">
    <property type="entry name" value="Tyr_Pase_dom"/>
</dbReference>
<dbReference type="SMART" id="SM00195">
    <property type="entry name" value="DSPc"/>
    <property type="match status" value="1"/>
</dbReference>
<evidence type="ECO:0000256" key="3">
    <source>
        <dbReference type="SAM" id="MobiDB-lite"/>
    </source>
</evidence>
<gene>
    <name evidence="6" type="ORF">VTJ83DRAFT_6322</name>
</gene>
<feature type="region of interest" description="Disordered" evidence="3">
    <location>
        <begin position="1"/>
        <end position="86"/>
    </location>
</feature>
<dbReference type="InterPro" id="IPR029021">
    <property type="entry name" value="Prot-tyrosine_phosphatase-like"/>
</dbReference>
<dbReference type="RefSeq" id="XP_070863949.1">
    <property type="nucleotide sequence ID" value="XM_071013021.1"/>
</dbReference>
<dbReference type="InterPro" id="IPR047949">
    <property type="entry name" value="PPS1_DSP"/>
</dbReference>
<dbReference type="Proteomes" id="UP001600064">
    <property type="component" value="Unassembled WGS sequence"/>
</dbReference>
<reference evidence="6 7" key="1">
    <citation type="journal article" date="2024" name="Commun. Biol.">
        <title>Comparative genomic analysis of thermophilic fungi reveals convergent evolutionary adaptations and gene losses.</title>
        <authorList>
            <person name="Steindorff A.S."/>
            <person name="Aguilar-Pontes M.V."/>
            <person name="Robinson A.J."/>
            <person name="Andreopoulos B."/>
            <person name="LaButti K."/>
            <person name="Kuo A."/>
            <person name="Mondo S."/>
            <person name="Riley R."/>
            <person name="Otillar R."/>
            <person name="Haridas S."/>
            <person name="Lipzen A."/>
            <person name="Grimwood J."/>
            <person name="Schmutz J."/>
            <person name="Clum A."/>
            <person name="Reid I.D."/>
            <person name="Moisan M.C."/>
            <person name="Butler G."/>
            <person name="Nguyen T.T.M."/>
            <person name="Dewar K."/>
            <person name="Conant G."/>
            <person name="Drula E."/>
            <person name="Henrissat B."/>
            <person name="Hansel C."/>
            <person name="Singer S."/>
            <person name="Hutchinson M.I."/>
            <person name="de Vries R.P."/>
            <person name="Natvig D.O."/>
            <person name="Powell A.J."/>
            <person name="Tsang A."/>
            <person name="Grigoriev I.V."/>
        </authorList>
    </citation>
    <scope>NUCLEOTIDE SEQUENCE [LARGE SCALE GENOMIC DNA]</scope>
    <source>
        <strain evidence="6 7">ATCC 22073</strain>
    </source>
</reference>
<dbReference type="CDD" id="cd14516">
    <property type="entry name" value="DSP_fungal_PPS1"/>
    <property type="match status" value="1"/>
</dbReference>
<evidence type="ECO:0000256" key="2">
    <source>
        <dbReference type="ARBA" id="ARBA00022912"/>
    </source>
</evidence>
<dbReference type="PROSITE" id="PS50054">
    <property type="entry name" value="TYR_PHOSPHATASE_DUAL"/>
    <property type="match status" value="1"/>
</dbReference>
<organism evidence="6 7">
    <name type="scientific">Remersonia thermophila</name>
    <dbReference type="NCBI Taxonomy" id="72144"/>
    <lineage>
        <taxon>Eukaryota</taxon>
        <taxon>Fungi</taxon>
        <taxon>Dikarya</taxon>
        <taxon>Ascomycota</taxon>
        <taxon>Pezizomycotina</taxon>
        <taxon>Sordariomycetes</taxon>
        <taxon>Sordariomycetidae</taxon>
        <taxon>Sordariales</taxon>
        <taxon>Sordariales incertae sedis</taxon>
        <taxon>Remersonia</taxon>
    </lineage>
</organism>
<dbReference type="InterPro" id="IPR053239">
    <property type="entry name" value="Dual_spec_PTase"/>
</dbReference>
<feature type="region of interest" description="Disordered" evidence="3">
    <location>
        <begin position="421"/>
        <end position="448"/>
    </location>
</feature>
<dbReference type="PROSITE" id="PS00383">
    <property type="entry name" value="TYR_PHOSPHATASE_1"/>
    <property type="match status" value="1"/>
</dbReference>
<dbReference type="PANTHER" id="PTHR47550">
    <property type="entry name" value="DUAL SPECIFICITY PROTEIN PHOSPHATASE PPS1"/>
    <property type="match status" value="1"/>
</dbReference>
<dbReference type="SUPFAM" id="SSF52799">
    <property type="entry name" value="(Phosphotyrosine protein) phosphatases II"/>
    <property type="match status" value="2"/>
</dbReference>
<dbReference type="PANTHER" id="PTHR47550:SF1">
    <property type="entry name" value="DUAL SPECIFICITY PROTEIN PHOSPHATASE PPS1"/>
    <property type="match status" value="1"/>
</dbReference>
<name>A0ABR4D4C0_9PEZI</name>
<evidence type="ECO:0000259" key="5">
    <source>
        <dbReference type="PROSITE" id="PS50056"/>
    </source>
</evidence>
<dbReference type="InterPro" id="IPR016130">
    <property type="entry name" value="Tyr_Pase_AS"/>
</dbReference>
<sequence length="744" mass="81893">MATIALSRPVAPHRASSVASSATSSPAAGAAATTTTTTTTITLDTHPTPASRPVPVPNKHIPVCPPGPIPQQEPTTPPPSPQKEDEAQVLSSLLFPPDKYPCEEMGHLRIYKIDADDVAAAVDHLARQPMPDPSLVFPWLHGLHPANPIQQAFFVARKRSLRRTPPCLRGITLVKADGDLNVSRLKGAIAPQEFLQPASARSSSVPEFLDVDPKEGFSVRNFHIQPAKSAMTSDIVVYGTGNPADDEAARTLAWDIAAAQQRWRDRHEAMRHPLPRYNTFLCTSRFSDFEDRHPHLVSVNSAGLLTGQVVDFFHQERREMYEMTRASEISHNVWLGPTPEAGSAEEQAYDVLIECSDAGRLNPAAVRAVAELPDDESKQYHIEFPSSGSILPPSWPRAAEADAIVDACRWIYNLAHGTRPAGPSPGALHADPNAQYPGTESDPNDTTLSARPRKVLLHCSDGYTETTMLAVAYHAFATGQPIPDAWLDLHVNHRRNMFAYPSDVALLTTLAPGLLRASPRCPDAILSLSSDEAVASALQAAEPRWFAAFDGSFPSRVLDHLYLGNLGHANNPDLLRALGIGQMLSVGETAMWREGDLEDWGEDNLLTVRGVQDNGIDELGGEFERCLGFLERGLARNTATLVHCRVGVSRSATICIAEVMRRKRMSFPRAYCFVRARRLNVIIQPHLRFVYELLKWEERELNRPLSQGGYDGDDGCDGVGRWKRELEWAEIAREIALMNRPYAR</sequence>
<evidence type="ECO:0000256" key="1">
    <source>
        <dbReference type="ARBA" id="ARBA00022801"/>
    </source>
</evidence>
<feature type="compositionally biased region" description="Pro residues" evidence="3">
    <location>
        <begin position="63"/>
        <end position="81"/>
    </location>
</feature>
<feature type="compositionally biased region" description="Low complexity" evidence="3">
    <location>
        <begin position="15"/>
        <end position="49"/>
    </location>
</feature>
<keyword evidence="7" id="KW-1185">Reference proteome</keyword>
<keyword evidence="1" id="KW-0378">Hydrolase</keyword>
<dbReference type="InterPro" id="IPR000340">
    <property type="entry name" value="Dual-sp_phosphatase_cat-dom"/>
</dbReference>
<evidence type="ECO:0008006" key="8">
    <source>
        <dbReference type="Google" id="ProtNLM"/>
    </source>
</evidence>
<dbReference type="Pfam" id="PF00782">
    <property type="entry name" value="DSPc"/>
    <property type="match status" value="1"/>
</dbReference>
<evidence type="ECO:0000259" key="4">
    <source>
        <dbReference type="PROSITE" id="PS50054"/>
    </source>
</evidence>